<dbReference type="Proteomes" id="UP000193498">
    <property type="component" value="Unassembled WGS sequence"/>
</dbReference>
<proteinExistence type="predicted"/>
<dbReference type="AlphaFoldDB" id="A0A1Y1X052"/>
<dbReference type="GO" id="GO:0016787">
    <property type="term" value="F:hydrolase activity"/>
    <property type="evidence" value="ECO:0007669"/>
    <property type="project" value="UniProtKB-KW"/>
</dbReference>
<evidence type="ECO:0000259" key="2">
    <source>
        <dbReference type="Pfam" id="PF00561"/>
    </source>
</evidence>
<feature type="domain" description="AB hydrolase-1" evidence="2">
    <location>
        <begin position="5"/>
        <end position="244"/>
    </location>
</feature>
<dbReference type="Gene3D" id="3.40.50.1820">
    <property type="entry name" value="alpha/beta hydrolase"/>
    <property type="match status" value="1"/>
</dbReference>
<name>A0A1Y1X052_9FUNG</name>
<organism evidence="3 4">
    <name type="scientific">Basidiobolus meristosporus CBS 931.73</name>
    <dbReference type="NCBI Taxonomy" id="1314790"/>
    <lineage>
        <taxon>Eukaryota</taxon>
        <taxon>Fungi</taxon>
        <taxon>Fungi incertae sedis</taxon>
        <taxon>Zoopagomycota</taxon>
        <taxon>Entomophthoromycotina</taxon>
        <taxon>Basidiobolomycetes</taxon>
        <taxon>Basidiobolales</taxon>
        <taxon>Basidiobolaceae</taxon>
        <taxon>Basidiobolus</taxon>
    </lineage>
</organism>
<feature type="compositionally biased region" description="Low complexity" evidence="1">
    <location>
        <begin position="332"/>
        <end position="346"/>
    </location>
</feature>
<dbReference type="InterPro" id="IPR050471">
    <property type="entry name" value="AB_hydrolase"/>
</dbReference>
<evidence type="ECO:0000313" key="4">
    <source>
        <dbReference type="Proteomes" id="UP000193498"/>
    </source>
</evidence>
<dbReference type="EMBL" id="MCFE01000795">
    <property type="protein sequence ID" value="ORX79113.1"/>
    <property type="molecule type" value="Genomic_DNA"/>
</dbReference>
<dbReference type="InterPro" id="IPR000073">
    <property type="entry name" value="AB_hydrolase_1"/>
</dbReference>
<evidence type="ECO:0000256" key="1">
    <source>
        <dbReference type="SAM" id="MobiDB-lite"/>
    </source>
</evidence>
<dbReference type="Pfam" id="PF00561">
    <property type="entry name" value="Abhydrolase_1"/>
    <property type="match status" value="1"/>
</dbReference>
<dbReference type="PANTHER" id="PTHR43433:SF5">
    <property type="entry name" value="AB HYDROLASE-1 DOMAIN-CONTAINING PROTEIN"/>
    <property type="match status" value="1"/>
</dbReference>
<comment type="caution">
    <text evidence="3">The sequence shown here is derived from an EMBL/GenBank/DDBJ whole genome shotgun (WGS) entry which is preliminary data.</text>
</comment>
<dbReference type="InterPro" id="IPR029058">
    <property type="entry name" value="AB_hydrolase_fold"/>
</dbReference>
<reference evidence="3 4" key="1">
    <citation type="submission" date="2016-07" db="EMBL/GenBank/DDBJ databases">
        <title>Pervasive Adenine N6-methylation of Active Genes in Fungi.</title>
        <authorList>
            <consortium name="DOE Joint Genome Institute"/>
            <person name="Mondo S.J."/>
            <person name="Dannebaum R.O."/>
            <person name="Kuo R.C."/>
            <person name="Labutti K."/>
            <person name="Haridas S."/>
            <person name="Kuo A."/>
            <person name="Salamov A."/>
            <person name="Ahrendt S.R."/>
            <person name="Lipzen A."/>
            <person name="Sullivan W."/>
            <person name="Andreopoulos W.B."/>
            <person name="Clum A."/>
            <person name="Lindquist E."/>
            <person name="Daum C."/>
            <person name="Ramamoorthy G.K."/>
            <person name="Gryganskyi A."/>
            <person name="Culley D."/>
            <person name="Magnuson J.K."/>
            <person name="James T.Y."/>
            <person name="O'Malley M.A."/>
            <person name="Stajich J.E."/>
            <person name="Spatafora J.W."/>
            <person name="Visel A."/>
            <person name="Grigoriev I.V."/>
        </authorList>
    </citation>
    <scope>NUCLEOTIDE SEQUENCE [LARGE SCALE GENOMIC DNA]</scope>
    <source>
        <strain evidence="3 4">CBS 931.73</strain>
    </source>
</reference>
<accession>A0A1Y1X052</accession>
<keyword evidence="3" id="KW-0378">Hydrolase</keyword>
<sequence>MLVMGLNGIGATWFLQTEYFSKLENYQVCVFDNRGIGNSSAPKGFYSTKAMAEDALDLLDHLGWGSDVHLVGVSLGGMIVQKMVSLQPDRFSTLVCTSTFHASFDLIPTPAEVKFFLTSFHKPWDEQIDPLLKLCFPKQWLNADVEKGVDVTNYQFMQMAMEELSKLSPPQTKEASLSQMHSTWVHYTTPKECKTIRRSKVRTIVIHGSKDKVIRHQCGKVLSKALKCPLITFERCGHMVMVEQPVRYNQVLRAHFEGRLIEENAQVIPLDTHFEISPLPAHLSRPLRTESDPTQQESHQDLFDRDVAPRSLSESPIQELPQHSNTYLTPPSSSVYSSSHQSGGESSSDHKRSGSRQLTKKPSWLNLKFPNPIKFSFTKEQGRPEYAAT</sequence>
<dbReference type="PANTHER" id="PTHR43433">
    <property type="entry name" value="HYDROLASE, ALPHA/BETA FOLD FAMILY PROTEIN"/>
    <property type="match status" value="1"/>
</dbReference>
<evidence type="ECO:0000313" key="3">
    <source>
        <dbReference type="EMBL" id="ORX79113.1"/>
    </source>
</evidence>
<protein>
    <submittedName>
        <fullName evidence="3">Alpha/beta-hydrolase</fullName>
    </submittedName>
</protein>
<feature type="region of interest" description="Disordered" evidence="1">
    <location>
        <begin position="313"/>
        <end position="365"/>
    </location>
</feature>
<dbReference type="SUPFAM" id="SSF53474">
    <property type="entry name" value="alpha/beta-Hydrolases"/>
    <property type="match status" value="1"/>
</dbReference>
<dbReference type="STRING" id="1314790.A0A1Y1X052"/>
<dbReference type="InParanoid" id="A0A1Y1X052"/>
<dbReference type="OrthoDB" id="19657at2759"/>
<gene>
    <name evidence="3" type="ORF">K493DRAFT_271149</name>
</gene>
<feature type="compositionally biased region" description="Polar residues" evidence="1">
    <location>
        <begin position="313"/>
        <end position="331"/>
    </location>
</feature>
<keyword evidence="4" id="KW-1185">Reference proteome</keyword>